<organism evidence="11">
    <name type="scientific">Tetraselmis sp. GSL018</name>
    <dbReference type="NCBI Taxonomy" id="582737"/>
    <lineage>
        <taxon>Eukaryota</taxon>
        <taxon>Viridiplantae</taxon>
        <taxon>Chlorophyta</taxon>
        <taxon>core chlorophytes</taxon>
        <taxon>Chlorodendrophyceae</taxon>
        <taxon>Chlorodendrales</taxon>
        <taxon>Chlorodendraceae</taxon>
        <taxon>Tetraselmis</taxon>
    </lineage>
</organism>
<dbReference type="CDD" id="cd08558">
    <property type="entry name" value="PI-PLCc_eukaryota"/>
    <property type="match status" value="1"/>
</dbReference>
<dbReference type="SMART" id="SM00148">
    <property type="entry name" value="PLCXc"/>
    <property type="match status" value="1"/>
</dbReference>
<proteinExistence type="predicted"/>
<dbReference type="PROSITE" id="PS50007">
    <property type="entry name" value="PIPLC_X_DOMAIN"/>
    <property type="match status" value="1"/>
</dbReference>
<dbReference type="Pfam" id="PF00388">
    <property type="entry name" value="PI-PLC-X"/>
    <property type="match status" value="1"/>
</dbReference>
<dbReference type="EC" id="3.1.4.11" evidence="2 7"/>
<dbReference type="PROSITE" id="PS50004">
    <property type="entry name" value="C2"/>
    <property type="match status" value="1"/>
</dbReference>
<dbReference type="PANTHER" id="PTHR10336:SF36">
    <property type="entry name" value="1-PHOSPHATIDYLINOSITOL 4,5-BISPHOSPHATE PHOSPHODIESTERASE BETA-4"/>
    <property type="match status" value="1"/>
</dbReference>
<dbReference type="GO" id="GO:0051209">
    <property type="term" value="P:release of sequestered calcium ion into cytosol"/>
    <property type="evidence" value="ECO:0007669"/>
    <property type="project" value="TreeGrafter"/>
</dbReference>
<dbReference type="GO" id="GO:0004435">
    <property type="term" value="F:phosphatidylinositol-4,5-bisphosphate phospholipase C activity"/>
    <property type="evidence" value="ECO:0007669"/>
    <property type="project" value="UniProtKB-EC"/>
</dbReference>
<reference evidence="11" key="1">
    <citation type="submission" date="2014-05" db="EMBL/GenBank/DDBJ databases">
        <title>The transcriptome of the halophilic microalga Tetraselmis sp. GSL018 isolated from the Great Salt Lake, Utah.</title>
        <authorList>
            <person name="Jinkerson R.E."/>
            <person name="D'Adamo S."/>
            <person name="Posewitz M.C."/>
        </authorList>
    </citation>
    <scope>NUCLEOTIDE SEQUENCE</scope>
    <source>
        <strain evidence="11">GSL018</strain>
    </source>
</reference>
<dbReference type="GO" id="GO:0016042">
    <property type="term" value="P:lipid catabolic process"/>
    <property type="evidence" value="ECO:0007669"/>
    <property type="project" value="UniProtKB-KW"/>
</dbReference>
<dbReference type="PANTHER" id="PTHR10336">
    <property type="entry name" value="PHOSPHOINOSITIDE-SPECIFIC PHOSPHOLIPASE C FAMILY PROTEIN"/>
    <property type="match status" value="1"/>
</dbReference>
<dbReference type="SMART" id="SM00149">
    <property type="entry name" value="PLCYc"/>
    <property type="match status" value="1"/>
</dbReference>
<keyword evidence="6" id="KW-0807">Transducer</keyword>
<dbReference type="SUPFAM" id="SSF49562">
    <property type="entry name" value="C2 domain (Calcium/lipid-binding domain, CaLB)"/>
    <property type="match status" value="1"/>
</dbReference>
<evidence type="ECO:0000256" key="1">
    <source>
        <dbReference type="ARBA" id="ARBA00001195"/>
    </source>
</evidence>
<comment type="catalytic activity">
    <reaction evidence="1 7">
        <text>a 1,2-diacyl-sn-glycero-3-phospho-(1D-myo-inositol-4,5-bisphosphate) + H2O = 1D-myo-inositol 1,4,5-trisphosphate + a 1,2-diacyl-sn-glycerol + H(+)</text>
        <dbReference type="Rhea" id="RHEA:33179"/>
        <dbReference type="ChEBI" id="CHEBI:15377"/>
        <dbReference type="ChEBI" id="CHEBI:15378"/>
        <dbReference type="ChEBI" id="CHEBI:17815"/>
        <dbReference type="ChEBI" id="CHEBI:58456"/>
        <dbReference type="ChEBI" id="CHEBI:203600"/>
        <dbReference type="EC" id="3.1.4.11"/>
    </reaction>
</comment>
<feature type="domain" description="PI-PLC Y-box" evidence="10">
    <location>
        <begin position="295"/>
        <end position="385"/>
    </location>
</feature>
<accession>A0A061S8Z3</accession>
<gene>
    <name evidence="11" type="primary">PLCD</name>
    <name evidence="11" type="ORF">TSPGSL018_9663</name>
</gene>
<evidence type="ECO:0000313" key="11">
    <source>
        <dbReference type="EMBL" id="JAC80713.1"/>
    </source>
</evidence>
<keyword evidence="3 7" id="KW-0378">Hydrolase</keyword>
<evidence type="ECO:0000256" key="8">
    <source>
        <dbReference type="SAM" id="MobiDB-lite"/>
    </source>
</evidence>
<evidence type="ECO:0000256" key="4">
    <source>
        <dbReference type="ARBA" id="ARBA00022963"/>
    </source>
</evidence>
<evidence type="ECO:0000256" key="5">
    <source>
        <dbReference type="ARBA" id="ARBA00023098"/>
    </source>
</evidence>
<dbReference type="Pfam" id="PF00168">
    <property type="entry name" value="C2"/>
    <property type="match status" value="1"/>
</dbReference>
<dbReference type="CDD" id="cd00275">
    <property type="entry name" value="C2_PLC_like"/>
    <property type="match status" value="1"/>
</dbReference>
<dbReference type="InterPro" id="IPR000909">
    <property type="entry name" value="PLipase_C_PInositol-sp_X_dom"/>
</dbReference>
<name>A0A061S8Z3_9CHLO</name>
<keyword evidence="4 7" id="KW-0442">Lipid degradation</keyword>
<protein>
    <recommendedName>
        <fullName evidence="2 7">Phosphoinositide phospholipase C</fullName>
        <ecNumber evidence="2 7">3.1.4.11</ecNumber>
    </recommendedName>
</protein>
<dbReference type="InterPro" id="IPR001711">
    <property type="entry name" value="PLipase_C_Pinositol-sp_Y"/>
</dbReference>
<feature type="domain" description="C2" evidence="9">
    <location>
        <begin position="382"/>
        <end position="514"/>
    </location>
</feature>
<feature type="region of interest" description="Disordered" evidence="8">
    <location>
        <begin position="225"/>
        <end position="258"/>
    </location>
</feature>
<dbReference type="InterPro" id="IPR035892">
    <property type="entry name" value="C2_domain_sf"/>
</dbReference>
<dbReference type="InterPro" id="IPR001192">
    <property type="entry name" value="PI-PLC_fam"/>
</dbReference>
<evidence type="ECO:0000256" key="3">
    <source>
        <dbReference type="ARBA" id="ARBA00022801"/>
    </source>
</evidence>
<dbReference type="AlphaFoldDB" id="A0A061S8Z3"/>
<dbReference type="GO" id="GO:0048015">
    <property type="term" value="P:phosphatidylinositol-mediated signaling"/>
    <property type="evidence" value="ECO:0007669"/>
    <property type="project" value="TreeGrafter"/>
</dbReference>
<feature type="non-terminal residue" evidence="11">
    <location>
        <position position="1"/>
    </location>
</feature>
<evidence type="ECO:0000259" key="10">
    <source>
        <dbReference type="PROSITE" id="PS50008"/>
    </source>
</evidence>
<evidence type="ECO:0000256" key="6">
    <source>
        <dbReference type="ARBA" id="ARBA00023224"/>
    </source>
</evidence>
<evidence type="ECO:0000259" key="9">
    <source>
        <dbReference type="PROSITE" id="PS50004"/>
    </source>
</evidence>
<evidence type="ECO:0000256" key="7">
    <source>
        <dbReference type="RuleBase" id="RU361133"/>
    </source>
</evidence>
<dbReference type="Gene3D" id="3.20.20.190">
    <property type="entry name" value="Phosphatidylinositol (PI) phosphodiesterase"/>
    <property type="match status" value="1"/>
</dbReference>
<dbReference type="InterPro" id="IPR017946">
    <property type="entry name" value="PLC-like_Pdiesterase_TIM-brl"/>
</dbReference>
<dbReference type="SUPFAM" id="SSF51695">
    <property type="entry name" value="PLC-like phosphodiesterases"/>
    <property type="match status" value="1"/>
</dbReference>
<dbReference type="Gene3D" id="2.60.40.150">
    <property type="entry name" value="C2 domain"/>
    <property type="match status" value="1"/>
</dbReference>
<evidence type="ECO:0000256" key="2">
    <source>
        <dbReference type="ARBA" id="ARBA00012368"/>
    </source>
</evidence>
<feature type="compositionally biased region" description="Low complexity" evidence="8">
    <location>
        <begin position="236"/>
        <end position="246"/>
    </location>
</feature>
<dbReference type="EMBL" id="GBEZ01004511">
    <property type="protein sequence ID" value="JAC80713.1"/>
    <property type="molecule type" value="Transcribed_RNA"/>
</dbReference>
<keyword evidence="5 7" id="KW-0443">Lipid metabolism</keyword>
<dbReference type="PRINTS" id="PR00390">
    <property type="entry name" value="PHPHLIPASEC"/>
</dbReference>
<dbReference type="InterPro" id="IPR000008">
    <property type="entry name" value="C2_dom"/>
</dbReference>
<dbReference type="SMART" id="SM00239">
    <property type="entry name" value="C2"/>
    <property type="match status" value="1"/>
</dbReference>
<dbReference type="PROSITE" id="PS50008">
    <property type="entry name" value="PIPLC_Y_DOMAIN"/>
    <property type="match status" value="1"/>
</dbReference>
<sequence length="544" mass="60768">GGLLSRPRDSALSPWSRVADPAHLYAGGQECDVYSFQAVLTSEWNWAIDKEKLDKVYMDMTRPLCDYWINSSHNTYLTGDQLKSNSSVDMYRFALQKGCRCVELDCWDSDDGTHPVIFHGHTLTSKIRFDDVIRCIAAVMEPEWFPVILSLEMHCSEDKPEGSEARVSRLPSPQELRGRILVKGPWMEGEPFGDEEEQLSDDEVALLEARAAEIAGSGSAKLPRLGKTLLRGSDGGSQRSSSVSSSQRDRRARTRSPKVVPELSSVIFLGNGPVNAVTEAWRLGKSEPDNFPANQLCSFSETQLASKQDEFRSRIVEFNKRHLSRVYPSAMRMDSSNFDPVPAWQLGCQLVALNFQTLDTPMRRNSVLFTLNGGCGYLLKPRPLRSEFPSEPSSSGSLRAVKLRVRVLCAINVPPNPHRGFRSSIVDPYVRLTILSPTGGRDRLKANTQVVRDNKNPVFDFRADFTVSEPEIALFSDENFVVAYFVAPLTDLREGLRSLPMRDAKTNQLIDCSVVCEIKWLQKSEAASVESSFRSTAGEPLDMC</sequence>
<dbReference type="Pfam" id="PF00387">
    <property type="entry name" value="PI-PLC-Y"/>
    <property type="match status" value="1"/>
</dbReference>